<feature type="domain" description="HTH lacI-type" evidence="4">
    <location>
        <begin position="5"/>
        <end position="59"/>
    </location>
</feature>
<dbReference type="InterPro" id="IPR001387">
    <property type="entry name" value="Cro/C1-type_HTH"/>
</dbReference>
<evidence type="ECO:0000259" key="4">
    <source>
        <dbReference type="PROSITE" id="PS50932"/>
    </source>
</evidence>
<feature type="non-terminal residue" evidence="6">
    <location>
        <position position="94"/>
    </location>
</feature>
<dbReference type="PRINTS" id="PR00036">
    <property type="entry name" value="HTHLACI"/>
</dbReference>
<dbReference type="AlphaFoldDB" id="A0A4Y7U3L5"/>
<gene>
    <name evidence="6" type="ORF">D0809_30895</name>
</gene>
<accession>A0A4Y7U3L5</accession>
<dbReference type="InterPro" id="IPR000843">
    <property type="entry name" value="HTH_LacI"/>
</dbReference>
<dbReference type="Pfam" id="PF00356">
    <property type="entry name" value="LacI"/>
    <property type="match status" value="1"/>
</dbReference>
<dbReference type="PROSITE" id="PS50932">
    <property type="entry name" value="HTH_LACI_2"/>
    <property type="match status" value="1"/>
</dbReference>
<keyword evidence="1" id="KW-0805">Transcription regulation</keyword>
<sequence>MEKIYTIKDIAELAGVSKGTVDRVLHKRGKVSQDALDRVNEVLDKIDYQPNLMARSLKKTQIYSICVLLPDSKNDPYWQSCIDGINEAKKEFKS</sequence>
<evidence type="ECO:0000259" key="5">
    <source>
        <dbReference type="PROSITE" id="PS50943"/>
    </source>
</evidence>
<reference evidence="6 7" key="1">
    <citation type="journal article" date="2018" name="Syst. Appl. Microbiol.">
        <title>Flavobacterium circumlabens sp. nov. and Flavobacterium cupreum sp. nov., two psychrotrophic species isolated from Antarctic environmental samples.</title>
        <authorList>
            <person name="Kralova S."/>
            <person name="Busse H.J."/>
            <person name="Svec P."/>
            <person name="Maslanova I."/>
            <person name="Stankova E."/>
            <person name="Bartak M."/>
            <person name="Sedlacek I."/>
        </authorList>
    </citation>
    <scope>NUCLEOTIDE SEQUENCE [LARGE SCALE GENOMIC DNA]</scope>
    <source>
        <strain evidence="6 7">CCM 8828</strain>
    </source>
</reference>
<dbReference type="PANTHER" id="PTHR30146">
    <property type="entry name" value="LACI-RELATED TRANSCRIPTIONAL REPRESSOR"/>
    <property type="match status" value="1"/>
</dbReference>
<protein>
    <submittedName>
        <fullName evidence="6">LacI family transcriptional regulator</fullName>
    </submittedName>
</protein>
<dbReference type="GO" id="GO:0003700">
    <property type="term" value="F:DNA-binding transcription factor activity"/>
    <property type="evidence" value="ECO:0007669"/>
    <property type="project" value="TreeGrafter"/>
</dbReference>
<comment type="caution">
    <text evidence="6">The sequence shown here is derived from an EMBL/GenBank/DDBJ whole genome shotgun (WGS) entry which is preliminary data.</text>
</comment>
<keyword evidence="3" id="KW-0804">Transcription</keyword>
<dbReference type="PROSITE" id="PS00356">
    <property type="entry name" value="HTH_LACI_1"/>
    <property type="match status" value="1"/>
</dbReference>
<dbReference type="PANTHER" id="PTHR30146:SF144">
    <property type="entry name" value="LACI-FAMILY TRANSCRIPTION REGULATOR"/>
    <property type="match status" value="1"/>
</dbReference>
<evidence type="ECO:0000256" key="2">
    <source>
        <dbReference type="ARBA" id="ARBA00023125"/>
    </source>
</evidence>
<proteinExistence type="predicted"/>
<name>A0A4Y7U3L5_9FLAO</name>
<dbReference type="CDD" id="cd01392">
    <property type="entry name" value="HTH_LacI"/>
    <property type="match status" value="1"/>
</dbReference>
<dbReference type="EMBL" id="QWDN01001373">
    <property type="protein sequence ID" value="TEB40382.1"/>
    <property type="molecule type" value="Genomic_DNA"/>
</dbReference>
<dbReference type="SMART" id="SM00354">
    <property type="entry name" value="HTH_LACI"/>
    <property type="match status" value="1"/>
</dbReference>
<feature type="domain" description="HTH cro/C1-type" evidence="5">
    <location>
        <begin position="2"/>
        <end position="49"/>
    </location>
</feature>
<keyword evidence="2" id="KW-0238">DNA-binding</keyword>
<dbReference type="GO" id="GO:0000976">
    <property type="term" value="F:transcription cis-regulatory region binding"/>
    <property type="evidence" value="ECO:0007669"/>
    <property type="project" value="TreeGrafter"/>
</dbReference>
<dbReference type="SUPFAM" id="SSF47413">
    <property type="entry name" value="lambda repressor-like DNA-binding domains"/>
    <property type="match status" value="1"/>
</dbReference>
<evidence type="ECO:0000256" key="1">
    <source>
        <dbReference type="ARBA" id="ARBA00023015"/>
    </source>
</evidence>
<evidence type="ECO:0000313" key="7">
    <source>
        <dbReference type="Proteomes" id="UP000298340"/>
    </source>
</evidence>
<organism evidence="6 7">
    <name type="scientific">Flavobacterium circumlabens</name>
    <dbReference type="NCBI Taxonomy" id="2133765"/>
    <lineage>
        <taxon>Bacteria</taxon>
        <taxon>Pseudomonadati</taxon>
        <taxon>Bacteroidota</taxon>
        <taxon>Flavobacteriia</taxon>
        <taxon>Flavobacteriales</taxon>
        <taxon>Flavobacteriaceae</taxon>
        <taxon>Flavobacterium</taxon>
    </lineage>
</organism>
<evidence type="ECO:0000256" key="3">
    <source>
        <dbReference type="ARBA" id="ARBA00023163"/>
    </source>
</evidence>
<dbReference type="Gene3D" id="3.40.50.2300">
    <property type="match status" value="1"/>
</dbReference>
<dbReference type="RefSeq" id="WP_134092645.1">
    <property type="nucleotide sequence ID" value="NZ_QWDN01001373.1"/>
</dbReference>
<dbReference type="InterPro" id="IPR010982">
    <property type="entry name" value="Lambda_DNA-bd_dom_sf"/>
</dbReference>
<evidence type="ECO:0000313" key="6">
    <source>
        <dbReference type="EMBL" id="TEB40382.1"/>
    </source>
</evidence>
<dbReference type="Proteomes" id="UP000298340">
    <property type="component" value="Unassembled WGS sequence"/>
</dbReference>
<dbReference type="Gene3D" id="1.10.260.40">
    <property type="entry name" value="lambda repressor-like DNA-binding domains"/>
    <property type="match status" value="1"/>
</dbReference>
<dbReference type="PROSITE" id="PS50943">
    <property type="entry name" value="HTH_CROC1"/>
    <property type="match status" value="1"/>
</dbReference>